<dbReference type="AlphaFoldDB" id="D3DIL7"/>
<keyword evidence="5 6" id="KW-0884">PQQ biosynthesis</keyword>
<dbReference type="SUPFAM" id="SSF56281">
    <property type="entry name" value="Metallo-hydrolase/oxidoreductase"/>
    <property type="match status" value="1"/>
</dbReference>
<name>D3DIL7_HYDTT</name>
<dbReference type="NCBIfam" id="TIGR02108">
    <property type="entry name" value="PQQ_syn_pqqB"/>
    <property type="match status" value="1"/>
</dbReference>
<organism evidence="8 9">
    <name type="scientific">Hydrogenobacter thermophilus (strain DSM 6534 / IAM 12695 / TK-6)</name>
    <dbReference type="NCBI Taxonomy" id="608538"/>
    <lineage>
        <taxon>Bacteria</taxon>
        <taxon>Pseudomonadati</taxon>
        <taxon>Aquificota</taxon>
        <taxon>Aquificia</taxon>
        <taxon>Aquificales</taxon>
        <taxon>Aquificaceae</taxon>
        <taxon>Hydrogenobacter</taxon>
    </lineage>
</organism>
<dbReference type="HAMAP" id="MF_00653">
    <property type="entry name" value="PQQ_syn_PqqB"/>
    <property type="match status" value="1"/>
</dbReference>
<comment type="similarity">
    <text evidence="2 6">Belongs to the PqqB family.</text>
</comment>
<dbReference type="KEGG" id="hte:Hydth_1207"/>
<evidence type="ECO:0000256" key="1">
    <source>
        <dbReference type="ARBA" id="ARBA00004886"/>
    </source>
</evidence>
<evidence type="ECO:0000256" key="5">
    <source>
        <dbReference type="ARBA" id="ARBA00022905"/>
    </source>
</evidence>
<evidence type="ECO:0000313" key="9">
    <source>
        <dbReference type="Proteomes" id="UP000002574"/>
    </source>
</evidence>
<dbReference type="KEGG" id="hth:HTH_1215"/>
<protein>
    <recommendedName>
        <fullName evidence="3 6">Coenzyme PQQ synthesis protein B</fullName>
    </recommendedName>
    <alternativeName>
        <fullName evidence="6">Pyrroloquinoline quinone biosynthesis protein B</fullName>
    </alternativeName>
</protein>
<feature type="domain" description="Metallo-beta-lactamase" evidence="7">
    <location>
        <begin position="49"/>
        <end position="264"/>
    </location>
</feature>
<evidence type="ECO:0000256" key="3">
    <source>
        <dbReference type="ARBA" id="ARBA00015084"/>
    </source>
</evidence>
<dbReference type="EMBL" id="AP011112">
    <property type="protein sequence ID" value="BAI69669.1"/>
    <property type="molecule type" value="Genomic_DNA"/>
</dbReference>
<dbReference type="PATRIC" id="fig|608538.5.peg.1233"/>
<accession>D3DIL7</accession>
<dbReference type="InterPro" id="IPR011842">
    <property type="entry name" value="PQQ_synth_PqqB"/>
</dbReference>
<gene>
    <name evidence="6 8" type="primary">pqqB</name>
    <name evidence="8" type="ordered locus">HTH_1215</name>
</gene>
<keyword evidence="4 6" id="KW-0813">Transport</keyword>
<dbReference type="Pfam" id="PF12706">
    <property type="entry name" value="Lactamase_B_2"/>
    <property type="match status" value="1"/>
</dbReference>
<reference evidence="8 9" key="1">
    <citation type="journal article" date="2010" name="J. Bacteriol.">
        <title>Complete genome sequence of the thermophilic, obligately chemolithoautotrophic hydrogen-oxidizing bacterium Hydrogenobacter thermophilus TK-6.</title>
        <authorList>
            <person name="Arai H."/>
            <person name="Kanbe H."/>
            <person name="Ishii M."/>
            <person name="Igarashi Y."/>
        </authorList>
    </citation>
    <scope>NUCLEOTIDE SEQUENCE [LARGE SCALE GENOMIC DNA]</scope>
    <source>
        <strain evidence="9">DSM 6534 / IAM 12695 / TK-6 [Tokyo]</strain>
    </source>
</reference>
<dbReference type="GO" id="GO:0018189">
    <property type="term" value="P:pyrroloquinoline quinone biosynthetic process"/>
    <property type="evidence" value="ECO:0007669"/>
    <property type="project" value="UniProtKB-UniRule"/>
</dbReference>
<comment type="function">
    <text evidence="6">May be involved in the transport of PQQ or its precursor to the periplasm.</text>
</comment>
<evidence type="ECO:0000256" key="4">
    <source>
        <dbReference type="ARBA" id="ARBA00022448"/>
    </source>
</evidence>
<dbReference type="OrthoDB" id="9800940at2"/>
<dbReference type="RefSeq" id="WP_012963849.1">
    <property type="nucleotide sequence ID" value="NC_013799.1"/>
</dbReference>
<dbReference type="PANTHER" id="PTHR42663:SF7">
    <property type="entry name" value="COENZYME PQQ SYNTHESIS PROTEIN B"/>
    <property type="match status" value="1"/>
</dbReference>
<dbReference type="PANTHER" id="PTHR42663">
    <property type="entry name" value="HYDROLASE C777.06C-RELATED-RELATED"/>
    <property type="match status" value="1"/>
</dbReference>
<evidence type="ECO:0000256" key="6">
    <source>
        <dbReference type="HAMAP-Rule" id="MF_00653"/>
    </source>
</evidence>
<proteinExistence type="inferred from homology"/>
<evidence type="ECO:0000256" key="2">
    <source>
        <dbReference type="ARBA" id="ARBA00008481"/>
    </source>
</evidence>
<dbReference type="InterPro" id="IPR036866">
    <property type="entry name" value="RibonucZ/Hydroxyglut_hydro"/>
</dbReference>
<dbReference type="Gene3D" id="3.60.15.10">
    <property type="entry name" value="Ribonuclease Z/Hydroxyacylglutathione hydrolase-like"/>
    <property type="match status" value="1"/>
</dbReference>
<dbReference type="Proteomes" id="UP000002574">
    <property type="component" value="Chromosome"/>
</dbReference>
<dbReference type="UniPathway" id="UPA00539"/>
<sequence>MEVLFLGTAGGGGLPQWNCNCPYCNKARRGSIPKREECCVALSVDGNSWILVDMPPAAGSLITRYEVLAPAHVRETPIVSLFLTHTDINHMLGMFTFRGPTTHTDAYLTLYSTEATERLLRDYFKAHSIIKVKWHTLELNTWNDIVDVRGKRLGLQVFPLPIPGKPPTYHWHEEEGTSVALFIRSDKGKSLLYATVVRTVTEELRKLMDESDCVIFDGTFWEEEELLKYDPKGKRSKEIGHITVKESLDILKSCKAKYKIYTHINNTNPINDPTSQEYMSILSAGIIVAYDGMELSI</sequence>
<dbReference type="eggNOG" id="COG1235">
    <property type="taxonomic scope" value="Bacteria"/>
</dbReference>
<keyword evidence="9" id="KW-1185">Reference proteome</keyword>
<comment type="pathway">
    <text evidence="1 6">Cofactor biosynthesis; pyrroloquinoline quinone biosynthesis.</text>
</comment>
<dbReference type="InterPro" id="IPR001279">
    <property type="entry name" value="Metallo-B-lactamas"/>
</dbReference>
<evidence type="ECO:0000313" key="8">
    <source>
        <dbReference type="EMBL" id="BAI69669.1"/>
    </source>
</evidence>
<dbReference type="STRING" id="608538.HTH_1215"/>
<evidence type="ECO:0000259" key="7">
    <source>
        <dbReference type="Pfam" id="PF12706"/>
    </source>
</evidence>